<evidence type="ECO:0000259" key="10">
    <source>
        <dbReference type="Pfam" id="PF01207"/>
    </source>
</evidence>
<dbReference type="GO" id="GO:0005737">
    <property type="term" value="C:cytoplasm"/>
    <property type="evidence" value="ECO:0007669"/>
    <property type="project" value="TreeGrafter"/>
</dbReference>
<dbReference type="Gene3D" id="3.20.20.70">
    <property type="entry name" value="Aldolase class I"/>
    <property type="match status" value="1"/>
</dbReference>
<evidence type="ECO:0000256" key="4">
    <source>
        <dbReference type="ARBA" id="ARBA00022664"/>
    </source>
</evidence>
<dbReference type="InterPro" id="IPR018517">
    <property type="entry name" value="tRNA_hU_synthase_CS"/>
</dbReference>
<feature type="domain" description="DUS-like FMN-binding" evidence="10">
    <location>
        <begin position="42"/>
        <end position="303"/>
    </location>
</feature>
<comment type="cofactor">
    <cofactor evidence="1">
        <name>FMN</name>
        <dbReference type="ChEBI" id="CHEBI:58210"/>
    </cofactor>
</comment>
<dbReference type="InterPro" id="IPR035587">
    <property type="entry name" value="DUS-like_FMN-bd"/>
</dbReference>
<evidence type="ECO:0000256" key="8">
    <source>
        <dbReference type="ARBA" id="ARBA00049447"/>
    </source>
</evidence>
<organism evidence="11 12">
    <name type="scientific">Malassezia sympodialis (strain ATCC 42132)</name>
    <name type="common">Atopic eczema-associated yeast</name>
    <dbReference type="NCBI Taxonomy" id="1230383"/>
    <lineage>
        <taxon>Eukaryota</taxon>
        <taxon>Fungi</taxon>
        <taxon>Dikarya</taxon>
        <taxon>Basidiomycota</taxon>
        <taxon>Ustilaginomycotina</taxon>
        <taxon>Malasseziomycetes</taxon>
        <taxon>Malasseziales</taxon>
        <taxon>Malasseziaceae</taxon>
        <taxon>Malassezia</taxon>
    </lineage>
</organism>
<keyword evidence="5" id="KW-0819">tRNA processing</keyword>
<sequence length="392" mass="43367">MSTRPGAENGTEESQAKRVKLDTEMPPPSDPRMPVFDKGLFLAPMVRIGSLPSRLLALEYGADLVWSPEIVDRAIMGTTRRVNASTGLVEYMKDDKQIFSCHPIERPYLIYQVGSSTPENAAEAVRIVTAHDDVAGVDLNCGCPKPFSTLGGMGANLLTEPDLLCEILRQMRRAAPPHVSVTCKIRLLPTQVETLALVEQIVRTRTIRALTIHCRTKPMRPREAALVDRFREIAEHVSKVAAETGQSVPVIYNGDCFGASDAPRLRERTGASAVMMARAAELNPSCFQLERQCVATVIAPRWMHYAVRFDNPFGNTKYCVTQLAFSTMAGARESGGKRVSPLPKRELIRIRTELSQSRTDEDMARALGLPWPLDTSEALALLRQALDRRVES</sequence>
<dbReference type="EMBL" id="LT671824">
    <property type="protein sequence ID" value="SHO78194.1"/>
    <property type="molecule type" value="Genomic_DNA"/>
</dbReference>
<evidence type="ECO:0000256" key="7">
    <source>
        <dbReference type="ARBA" id="ARBA00048342"/>
    </source>
</evidence>
<keyword evidence="2" id="KW-0285">Flavoprotein</keyword>
<dbReference type="PANTHER" id="PTHR45936">
    <property type="entry name" value="TRNA-DIHYDROURIDINE(20) SYNTHASE [NAD(P)+]-LIKE"/>
    <property type="match status" value="1"/>
</dbReference>
<dbReference type="VEuPathDB" id="FungiDB:MSYG_2536"/>
<evidence type="ECO:0000256" key="9">
    <source>
        <dbReference type="SAM" id="MobiDB-lite"/>
    </source>
</evidence>
<keyword evidence="3" id="KW-0288">FMN</keyword>
<dbReference type="CDD" id="cd02801">
    <property type="entry name" value="DUS_like_FMN"/>
    <property type="match status" value="1"/>
</dbReference>
<keyword evidence="6" id="KW-0560">Oxidoreductase</keyword>
<evidence type="ECO:0000256" key="1">
    <source>
        <dbReference type="ARBA" id="ARBA00001917"/>
    </source>
</evidence>
<dbReference type="SUPFAM" id="SSF51395">
    <property type="entry name" value="FMN-linked oxidoreductases"/>
    <property type="match status" value="1"/>
</dbReference>
<dbReference type="OrthoDB" id="10262250at2759"/>
<dbReference type="GO" id="GO:0050660">
    <property type="term" value="F:flavin adenine dinucleotide binding"/>
    <property type="evidence" value="ECO:0007669"/>
    <property type="project" value="InterPro"/>
</dbReference>
<keyword evidence="12" id="KW-1185">Reference proteome</keyword>
<dbReference type="Pfam" id="PF01207">
    <property type="entry name" value="Dus"/>
    <property type="match status" value="1"/>
</dbReference>
<evidence type="ECO:0000256" key="5">
    <source>
        <dbReference type="ARBA" id="ARBA00022694"/>
    </source>
</evidence>
<protein>
    <submittedName>
        <fullName evidence="11">Similar to S.cerevisiae protein SMM1 (Dihydrouridine synthase)</fullName>
    </submittedName>
</protein>
<dbReference type="GO" id="GO:0006397">
    <property type="term" value="P:mRNA processing"/>
    <property type="evidence" value="ECO:0007669"/>
    <property type="project" value="UniProtKB-KW"/>
</dbReference>
<evidence type="ECO:0000313" key="11">
    <source>
        <dbReference type="EMBL" id="SHO78194.1"/>
    </source>
</evidence>
<dbReference type="InterPro" id="IPR013785">
    <property type="entry name" value="Aldolase_TIM"/>
</dbReference>
<dbReference type="PANTHER" id="PTHR45936:SF1">
    <property type="entry name" value="TRNA-DIHYDROURIDINE(20) SYNTHASE [NAD(P)+]-LIKE"/>
    <property type="match status" value="1"/>
</dbReference>
<accession>A0A1M8A7N6</accession>
<dbReference type="AlphaFoldDB" id="A0A1M8A7N6"/>
<dbReference type="InterPro" id="IPR052582">
    <property type="entry name" value="tRNA-DUS-like"/>
</dbReference>
<dbReference type="PROSITE" id="PS01136">
    <property type="entry name" value="UPF0034"/>
    <property type="match status" value="1"/>
</dbReference>
<evidence type="ECO:0000256" key="3">
    <source>
        <dbReference type="ARBA" id="ARBA00022643"/>
    </source>
</evidence>
<evidence type="ECO:0000313" key="12">
    <source>
        <dbReference type="Proteomes" id="UP000186303"/>
    </source>
</evidence>
<comment type="catalytic activity">
    <reaction evidence="8">
        <text>a 5,6-dihydrouridine in mRNA + NADP(+) = a uridine in mRNA + NADPH + H(+)</text>
        <dbReference type="Rhea" id="RHEA:69855"/>
        <dbReference type="Rhea" id="RHEA-COMP:14658"/>
        <dbReference type="Rhea" id="RHEA-COMP:17789"/>
        <dbReference type="ChEBI" id="CHEBI:15378"/>
        <dbReference type="ChEBI" id="CHEBI:57783"/>
        <dbReference type="ChEBI" id="CHEBI:58349"/>
        <dbReference type="ChEBI" id="CHEBI:65315"/>
        <dbReference type="ChEBI" id="CHEBI:74443"/>
    </reaction>
    <physiologicalReaction direction="right-to-left" evidence="8">
        <dbReference type="Rhea" id="RHEA:69857"/>
    </physiologicalReaction>
</comment>
<proteinExistence type="predicted"/>
<dbReference type="GO" id="GO:0017150">
    <property type="term" value="F:tRNA dihydrouridine synthase activity"/>
    <property type="evidence" value="ECO:0007669"/>
    <property type="project" value="InterPro"/>
</dbReference>
<comment type="catalytic activity">
    <reaction evidence="7">
        <text>a 5,6-dihydrouridine in mRNA + NAD(+) = a uridine in mRNA + NADH + H(+)</text>
        <dbReference type="Rhea" id="RHEA:69851"/>
        <dbReference type="Rhea" id="RHEA-COMP:14658"/>
        <dbReference type="Rhea" id="RHEA-COMP:17789"/>
        <dbReference type="ChEBI" id="CHEBI:15378"/>
        <dbReference type="ChEBI" id="CHEBI:57540"/>
        <dbReference type="ChEBI" id="CHEBI:57945"/>
        <dbReference type="ChEBI" id="CHEBI:65315"/>
        <dbReference type="ChEBI" id="CHEBI:74443"/>
    </reaction>
    <physiologicalReaction direction="right-to-left" evidence="7">
        <dbReference type="Rhea" id="RHEA:69853"/>
    </physiologicalReaction>
</comment>
<gene>
    <name evidence="11" type="ORF">MSYG_2536</name>
</gene>
<dbReference type="OMA" id="DESYTMT"/>
<dbReference type="Proteomes" id="UP000186303">
    <property type="component" value="Chromosome 4"/>
</dbReference>
<keyword evidence="4" id="KW-0507">mRNA processing</keyword>
<feature type="compositionally biased region" description="Basic and acidic residues" evidence="9">
    <location>
        <begin position="14"/>
        <end position="23"/>
    </location>
</feature>
<evidence type="ECO:0000256" key="6">
    <source>
        <dbReference type="ARBA" id="ARBA00023002"/>
    </source>
</evidence>
<name>A0A1M8A7N6_MALS4</name>
<feature type="region of interest" description="Disordered" evidence="9">
    <location>
        <begin position="1"/>
        <end position="30"/>
    </location>
</feature>
<reference evidence="12" key="1">
    <citation type="journal article" date="2017" name="Nucleic Acids Res.">
        <title>Proteogenomics produces comprehensive and highly accurate protein-coding gene annotation in a complete genome assembly of Malassezia sympodialis.</title>
        <authorList>
            <person name="Zhu Y."/>
            <person name="Engstroem P.G."/>
            <person name="Tellgren-Roth C."/>
            <person name="Baudo C.D."/>
            <person name="Kennell J.C."/>
            <person name="Sun S."/>
            <person name="Billmyre R.B."/>
            <person name="Schroeder M.S."/>
            <person name="Andersson A."/>
            <person name="Holm T."/>
            <person name="Sigurgeirsson B."/>
            <person name="Wu G."/>
            <person name="Sankaranarayanan S.R."/>
            <person name="Siddharthan R."/>
            <person name="Sanyal K."/>
            <person name="Lundeberg J."/>
            <person name="Nystedt B."/>
            <person name="Boekhout T."/>
            <person name="Dawson T.L. Jr."/>
            <person name="Heitman J."/>
            <person name="Scheynius A."/>
            <person name="Lehtioe J."/>
        </authorList>
    </citation>
    <scope>NUCLEOTIDE SEQUENCE [LARGE SCALE GENOMIC DNA]</scope>
    <source>
        <strain evidence="12">ATCC 42132</strain>
    </source>
</reference>
<dbReference type="STRING" id="1230383.A0A1M8A7N6"/>
<evidence type="ECO:0000256" key="2">
    <source>
        <dbReference type="ARBA" id="ARBA00022630"/>
    </source>
</evidence>